<dbReference type="GO" id="GO:0005524">
    <property type="term" value="F:ATP binding"/>
    <property type="evidence" value="ECO:0007669"/>
    <property type="project" value="UniProtKB-KW"/>
</dbReference>
<dbReference type="GO" id="GO:0004156">
    <property type="term" value="F:dihydropteroate synthase activity"/>
    <property type="evidence" value="ECO:0007669"/>
    <property type="project" value="UniProtKB-EC"/>
</dbReference>
<accession>A0A5M8Q0R8</accession>
<evidence type="ECO:0000256" key="7">
    <source>
        <dbReference type="ARBA" id="ARBA00005051"/>
    </source>
</evidence>
<evidence type="ECO:0000256" key="13">
    <source>
        <dbReference type="ARBA" id="ARBA00022679"/>
    </source>
</evidence>
<evidence type="ECO:0000259" key="25">
    <source>
        <dbReference type="PROSITE" id="PS50972"/>
    </source>
</evidence>
<proteinExistence type="inferred from homology"/>
<dbReference type="EMBL" id="VXIT01000002">
    <property type="protein sequence ID" value="KAA6414830.1"/>
    <property type="molecule type" value="Genomic_DNA"/>
</dbReference>
<dbReference type="CDD" id="cd00739">
    <property type="entry name" value="DHPS"/>
    <property type="match status" value="1"/>
</dbReference>
<dbReference type="GO" id="GO:0046654">
    <property type="term" value="P:tetrahydrofolate biosynthetic process"/>
    <property type="evidence" value="ECO:0007669"/>
    <property type="project" value="UniProtKB-UniPathway"/>
</dbReference>
<evidence type="ECO:0000256" key="4">
    <source>
        <dbReference type="ARBA" id="ARBA00001946"/>
    </source>
</evidence>
<dbReference type="GO" id="GO:0046872">
    <property type="term" value="F:metal ion binding"/>
    <property type="evidence" value="ECO:0007669"/>
    <property type="project" value="UniProtKB-KW"/>
</dbReference>
<comment type="catalytic activity">
    <reaction evidence="2">
        <text>6-hydroxymethyl-7,8-dihydropterin + ATP = (7,8-dihydropterin-6-yl)methyl diphosphate + AMP + H(+)</text>
        <dbReference type="Rhea" id="RHEA:11412"/>
        <dbReference type="ChEBI" id="CHEBI:15378"/>
        <dbReference type="ChEBI" id="CHEBI:30616"/>
        <dbReference type="ChEBI" id="CHEBI:44841"/>
        <dbReference type="ChEBI" id="CHEBI:72950"/>
        <dbReference type="ChEBI" id="CHEBI:456215"/>
        <dbReference type="EC" id="2.7.6.3"/>
    </reaction>
</comment>
<keyword evidence="13" id="KW-0808">Transferase</keyword>
<dbReference type="Pfam" id="PF01288">
    <property type="entry name" value="HPPK"/>
    <property type="match status" value="1"/>
</dbReference>
<gene>
    <name evidence="26" type="ORF">FRX48_01580</name>
</gene>
<keyword evidence="20" id="KW-0511">Multifunctional enzyme</keyword>
<evidence type="ECO:0000256" key="8">
    <source>
        <dbReference type="ARBA" id="ARBA00009640"/>
    </source>
</evidence>
<evidence type="ECO:0000256" key="19">
    <source>
        <dbReference type="ARBA" id="ARBA00022909"/>
    </source>
</evidence>
<dbReference type="EC" id="2.7.6.3" evidence="12"/>
<keyword evidence="17" id="KW-0067">ATP-binding</keyword>
<evidence type="ECO:0000256" key="2">
    <source>
        <dbReference type="ARBA" id="ARBA00000198"/>
    </source>
</evidence>
<dbReference type="EC" id="4.1.2.25" evidence="11"/>
<evidence type="ECO:0000256" key="16">
    <source>
        <dbReference type="ARBA" id="ARBA00022777"/>
    </source>
</evidence>
<dbReference type="AlphaFoldDB" id="A0A5M8Q0R8"/>
<comment type="pathway">
    <text evidence="5">Cofactor biosynthesis; tetrahydrofolate biosynthesis; 7,8-dihydrofolate from 2-amino-4-hydroxy-6-hydroxymethyl-7,8-dihydropteridine diphosphate and 4-aminobenzoate: step 1/2.</text>
</comment>
<dbReference type="PANTHER" id="PTHR20941:SF1">
    <property type="entry name" value="FOLIC ACID SYNTHESIS PROTEIN FOL1"/>
    <property type="match status" value="1"/>
</dbReference>
<dbReference type="GO" id="GO:0003848">
    <property type="term" value="F:2-amino-4-hydroxy-6-hydroxymethyldihydropteridine diphosphokinase activity"/>
    <property type="evidence" value="ECO:0007669"/>
    <property type="project" value="UniProtKB-EC"/>
</dbReference>
<evidence type="ECO:0000313" key="26">
    <source>
        <dbReference type="EMBL" id="KAA6414830.1"/>
    </source>
</evidence>
<evidence type="ECO:0000256" key="21">
    <source>
        <dbReference type="ARBA" id="ARBA00058009"/>
    </source>
</evidence>
<comment type="catalytic activity">
    <reaction evidence="1">
        <text>(7,8-dihydropterin-6-yl)methyl diphosphate + 4-aminobenzoate = 7,8-dihydropteroate + diphosphate</text>
        <dbReference type="Rhea" id="RHEA:19949"/>
        <dbReference type="ChEBI" id="CHEBI:17836"/>
        <dbReference type="ChEBI" id="CHEBI:17839"/>
        <dbReference type="ChEBI" id="CHEBI:33019"/>
        <dbReference type="ChEBI" id="CHEBI:72950"/>
        <dbReference type="EC" id="2.5.1.15"/>
    </reaction>
</comment>
<dbReference type="Gene3D" id="3.20.20.20">
    <property type="entry name" value="Dihydropteroate synthase-like"/>
    <property type="match status" value="1"/>
</dbReference>
<dbReference type="GO" id="GO:0046656">
    <property type="term" value="P:folic acid biosynthetic process"/>
    <property type="evidence" value="ECO:0007669"/>
    <property type="project" value="UniProtKB-KW"/>
</dbReference>
<reference evidence="26 27" key="1">
    <citation type="submission" date="2019-09" db="EMBL/GenBank/DDBJ databases">
        <title>The hologenome of the rock-dwelling lichen Lasallia pustulata.</title>
        <authorList>
            <person name="Greshake Tzovaras B."/>
            <person name="Segers F."/>
            <person name="Bicker A."/>
            <person name="Dal Grande F."/>
            <person name="Otte J."/>
            <person name="Hankeln T."/>
            <person name="Schmitt I."/>
            <person name="Ebersberger I."/>
        </authorList>
    </citation>
    <scope>NUCLEOTIDE SEQUENCE [LARGE SCALE GENOMIC DNA]</scope>
    <source>
        <strain evidence="26">A1-1</strain>
    </source>
</reference>
<keyword evidence="19" id="KW-0289">Folate biosynthesis</keyword>
<dbReference type="GO" id="GO:0005740">
    <property type="term" value="C:mitochondrial envelope"/>
    <property type="evidence" value="ECO:0007669"/>
    <property type="project" value="TreeGrafter"/>
</dbReference>
<comment type="similarity">
    <text evidence="22">In the central section; belongs to the HPPK family.</text>
</comment>
<dbReference type="GO" id="GO:0004150">
    <property type="term" value="F:dihydroneopterin aldolase activity"/>
    <property type="evidence" value="ECO:0007669"/>
    <property type="project" value="UniProtKB-EC"/>
</dbReference>
<dbReference type="NCBIfam" id="TIGR01498">
    <property type="entry name" value="folK"/>
    <property type="match status" value="1"/>
</dbReference>
<dbReference type="InterPro" id="IPR035907">
    <property type="entry name" value="Hppk_sf"/>
</dbReference>
<dbReference type="UniPathway" id="UPA00077">
    <property type="reaction ID" value="UER00155"/>
</dbReference>
<feature type="domain" description="Pterin-binding" evidence="25">
    <location>
        <begin position="234"/>
        <end position="497"/>
    </location>
</feature>
<evidence type="ECO:0000256" key="9">
    <source>
        <dbReference type="ARBA" id="ARBA00009951"/>
    </source>
</evidence>
<comment type="function">
    <text evidence="21">Catalyzes three sequential steps of tetrahydrofolate biosynthesis.</text>
</comment>
<dbReference type="InterPro" id="IPR000489">
    <property type="entry name" value="Pterin-binding_dom"/>
</dbReference>
<dbReference type="InterPro" id="IPR000550">
    <property type="entry name" value="Hppk"/>
</dbReference>
<evidence type="ECO:0000256" key="24">
    <source>
        <dbReference type="ARBA" id="ARBA00068111"/>
    </source>
</evidence>
<keyword evidence="18" id="KW-0460">Magnesium</keyword>
<dbReference type="InterPro" id="IPR045031">
    <property type="entry name" value="DHP_synth-like"/>
</dbReference>
<evidence type="ECO:0000256" key="20">
    <source>
        <dbReference type="ARBA" id="ARBA00023268"/>
    </source>
</evidence>
<evidence type="ECO:0000256" key="11">
    <source>
        <dbReference type="ARBA" id="ARBA00013043"/>
    </source>
</evidence>
<name>A0A5M8Q0R8_9LECA</name>
<dbReference type="FunFam" id="3.20.20.20:FF:000006">
    <property type="entry name" value="Dihydropteroate synthase"/>
    <property type="match status" value="1"/>
</dbReference>
<evidence type="ECO:0000256" key="3">
    <source>
        <dbReference type="ARBA" id="ARBA00001353"/>
    </source>
</evidence>
<evidence type="ECO:0000256" key="5">
    <source>
        <dbReference type="ARBA" id="ARBA00004763"/>
    </source>
</evidence>
<dbReference type="EC" id="2.5.1.15" evidence="10"/>
<organism evidence="26 27">
    <name type="scientific">Lasallia pustulata</name>
    <dbReference type="NCBI Taxonomy" id="136370"/>
    <lineage>
        <taxon>Eukaryota</taxon>
        <taxon>Fungi</taxon>
        <taxon>Dikarya</taxon>
        <taxon>Ascomycota</taxon>
        <taxon>Pezizomycotina</taxon>
        <taxon>Lecanoromycetes</taxon>
        <taxon>OSLEUM clade</taxon>
        <taxon>Umbilicariomycetidae</taxon>
        <taxon>Umbilicariales</taxon>
        <taxon>Umbilicariaceae</taxon>
        <taxon>Lasallia</taxon>
    </lineage>
</organism>
<comment type="catalytic activity">
    <reaction evidence="3">
        <text>7,8-dihydroneopterin = 6-hydroxymethyl-7,8-dihydropterin + glycolaldehyde</text>
        <dbReference type="Rhea" id="RHEA:10540"/>
        <dbReference type="ChEBI" id="CHEBI:17001"/>
        <dbReference type="ChEBI" id="CHEBI:17071"/>
        <dbReference type="ChEBI" id="CHEBI:44841"/>
        <dbReference type="EC" id="4.1.2.25"/>
    </reaction>
</comment>
<protein>
    <recommendedName>
        <fullName evidence="23">Folic acid synthesis protein FOL1</fullName>
        <ecNumber evidence="10">2.5.1.15</ecNumber>
        <ecNumber evidence="12">2.7.6.3</ecNumber>
        <ecNumber evidence="11">4.1.2.25</ecNumber>
    </recommendedName>
    <alternativeName>
        <fullName evidence="24">Folic acid synthesis protein fol1</fullName>
    </alternativeName>
</protein>
<comment type="similarity">
    <text evidence="9">In the C-terminal section; belongs to the DHPS family.</text>
</comment>
<evidence type="ECO:0000256" key="14">
    <source>
        <dbReference type="ARBA" id="ARBA00022723"/>
    </source>
</evidence>
<dbReference type="InterPro" id="IPR011005">
    <property type="entry name" value="Dihydropteroate_synth-like_sf"/>
</dbReference>
<dbReference type="PROSITE" id="PS00792">
    <property type="entry name" value="DHPS_1"/>
    <property type="match status" value="1"/>
</dbReference>
<keyword evidence="15" id="KW-0547">Nucleotide-binding</keyword>
<evidence type="ECO:0000256" key="17">
    <source>
        <dbReference type="ARBA" id="ARBA00022840"/>
    </source>
</evidence>
<keyword evidence="14" id="KW-0479">Metal-binding</keyword>
<evidence type="ECO:0000256" key="23">
    <source>
        <dbReference type="ARBA" id="ARBA00067568"/>
    </source>
</evidence>
<evidence type="ECO:0000256" key="6">
    <source>
        <dbReference type="ARBA" id="ARBA00005013"/>
    </source>
</evidence>
<sequence length="507" mass="54774">MGTGLRSSELRVPDGTDVVNAVKTSPNPRIVQAIAPESARIPNQTPLPDSADLPHRVFIALGSNVGDRTGKIEEACREMDRRNIKVLRTSSLYETAAMYVTDQHSFINGACEVKTSLDPMELLDELKDIEDNLGRTKTIEKGPRSIDLDILLYNNQTVEHPRLSIPHKLMMEREFVLRPLCDLIPGETLPSPDRASTFLTRLKSLPTRDIPLSPLTPLTPSLPSIQSLSPARQTRIMAVLNLTPDSFSDGGLHSLAPSSLTNTIQTFIGSGATIIDVGGQSTRPHAPQVSPSEELSRILPAIQQIGSQPAFSHTAISVDTYRGSVASAAIAAGADIVNDVSAGTLDPELLPTVAKLGCTVVLMHMRGTPETMNTLTDYPDGVIPGVGRELAARVRAAEEAGIRRWRIILDPGIGFAKTQAQNLELLRRLDELRDYEGLQGLPWLVGTSRKGFIGKITGVKEAKERAWGTAAAVTAAVRGGADVVRVHDVAEMTQVVKMADAIWRVSI</sequence>
<dbReference type="SUPFAM" id="SSF51717">
    <property type="entry name" value="Dihydropteroate synthetase-like"/>
    <property type="match status" value="1"/>
</dbReference>
<dbReference type="CDD" id="cd00483">
    <property type="entry name" value="HPPK"/>
    <property type="match status" value="1"/>
</dbReference>
<dbReference type="PROSITE" id="PS50972">
    <property type="entry name" value="PTERIN_BINDING"/>
    <property type="match status" value="1"/>
</dbReference>
<evidence type="ECO:0000256" key="12">
    <source>
        <dbReference type="ARBA" id="ARBA00013253"/>
    </source>
</evidence>
<comment type="caution">
    <text evidence="26">The sequence shown here is derived from an EMBL/GenBank/DDBJ whole genome shotgun (WGS) entry which is preliminary data.</text>
</comment>
<evidence type="ECO:0000256" key="1">
    <source>
        <dbReference type="ARBA" id="ARBA00000012"/>
    </source>
</evidence>
<dbReference type="Pfam" id="PF00809">
    <property type="entry name" value="Pterin_bind"/>
    <property type="match status" value="1"/>
</dbReference>
<dbReference type="InterPro" id="IPR006390">
    <property type="entry name" value="DHP_synth_dom"/>
</dbReference>
<evidence type="ECO:0000256" key="15">
    <source>
        <dbReference type="ARBA" id="ARBA00022741"/>
    </source>
</evidence>
<evidence type="ECO:0000256" key="18">
    <source>
        <dbReference type="ARBA" id="ARBA00022842"/>
    </source>
</evidence>
<dbReference type="PANTHER" id="PTHR20941">
    <property type="entry name" value="FOLATE SYNTHESIS PROTEINS"/>
    <property type="match status" value="1"/>
</dbReference>
<dbReference type="NCBIfam" id="TIGR01496">
    <property type="entry name" value="DHPS"/>
    <property type="match status" value="1"/>
</dbReference>
<dbReference type="SUPFAM" id="SSF55083">
    <property type="entry name" value="6-hydroxymethyl-7,8-dihydropterin pyrophosphokinase, HPPK"/>
    <property type="match status" value="1"/>
</dbReference>
<evidence type="ECO:0000256" key="10">
    <source>
        <dbReference type="ARBA" id="ARBA00012458"/>
    </source>
</evidence>
<comment type="similarity">
    <text evidence="8">In the N-terminal section; belongs to the DHNA family.</text>
</comment>
<comment type="pathway">
    <text evidence="7">Cofactor biosynthesis; tetrahydrofolate biosynthesis; 2-amino-4-hydroxy-6-hydroxymethyl-7,8-dihydropteridine diphosphate from 7,8-dihydroneopterin triphosphate: step 4/4.</text>
</comment>
<evidence type="ECO:0000313" key="27">
    <source>
        <dbReference type="Proteomes" id="UP000324767"/>
    </source>
</evidence>
<dbReference type="PROSITE" id="PS00793">
    <property type="entry name" value="DHPS_2"/>
    <property type="match status" value="1"/>
</dbReference>
<dbReference type="GO" id="GO:0016301">
    <property type="term" value="F:kinase activity"/>
    <property type="evidence" value="ECO:0007669"/>
    <property type="project" value="UniProtKB-KW"/>
</dbReference>
<dbReference type="OrthoDB" id="615426at2759"/>
<evidence type="ECO:0000256" key="22">
    <source>
        <dbReference type="ARBA" id="ARBA00061548"/>
    </source>
</evidence>
<keyword evidence="16" id="KW-0418">Kinase</keyword>
<dbReference type="Gene3D" id="3.30.70.560">
    <property type="entry name" value="7,8-Dihydro-6-hydroxymethylpterin-pyrophosphokinase HPPK"/>
    <property type="match status" value="1"/>
</dbReference>
<dbReference type="Proteomes" id="UP000324767">
    <property type="component" value="Unassembled WGS sequence"/>
</dbReference>
<comment type="cofactor">
    <cofactor evidence="4">
        <name>Mg(2+)</name>
        <dbReference type="ChEBI" id="CHEBI:18420"/>
    </cofactor>
</comment>
<comment type="pathway">
    <text evidence="6">Cofactor biosynthesis; tetrahydrofolate biosynthesis; 2-amino-4-hydroxy-6-hydroxymethyl-7,8-dihydropteridine diphosphate from 7,8-dihydroneopterin triphosphate: step 3/4.</text>
</comment>